<gene>
    <name evidence="1" type="ORF">Tco_1033048</name>
</gene>
<dbReference type="Proteomes" id="UP001151760">
    <property type="component" value="Unassembled WGS sequence"/>
</dbReference>
<evidence type="ECO:0000313" key="1">
    <source>
        <dbReference type="EMBL" id="GJT73762.1"/>
    </source>
</evidence>
<name>A0ABQ5GFV1_9ASTR</name>
<accession>A0ABQ5GFV1</accession>
<organism evidence="1 2">
    <name type="scientific">Tanacetum coccineum</name>
    <dbReference type="NCBI Taxonomy" id="301880"/>
    <lineage>
        <taxon>Eukaryota</taxon>
        <taxon>Viridiplantae</taxon>
        <taxon>Streptophyta</taxon>
        <taxon>Embryophyta</taxon>
        <taxon>Tracheophyta</taxon>
        <taxon>Spermatophyta</taxon>
        <taxon>Magnoliopsida</taxon>
        <taxon>eudicotyledons</taxon>
        <taxon>Gunneridae</taxon>
        <taxon>Pentapetalae</taxon>
        <taxon>asterids</taxon>
        <taxon>campanulids</taxon>
        <taxon>Asterales</taxon>
        <taxon>Asteraceae</taxon>
        <taxon>Asteroideae</taxon>
        <taxon>Anthemideae</taxon>
        <taxon>Anthemidinae</taxon>
        <taxon>Tanacetum</taxon>
    </lineage>
</organism>
<sequence>MGSFITWFCKRIGKKKLSKSDLEGPAFKVAKAFHENNTSMQLQMEECHRMLTDQVYLVNLEGHRLVPDVSKPLPLGGPPGQVTIQPQLFFNKDLEYLMSGDKGRKSALSISKLKAAQYLDFGLEELVPSLWIESKREYDINAVYAISHWWFMRKEFYITRHSAPSDRSKVRSHMRILSVVSLKTLERYGYAYLKEIVLRRADYKEYKISEADFKNLHPNDFEDLYLLHLQGQLNNLSGDDKVHLFNEINLWIRNIVIRKRVEDLQLGIESYQTKLNLTQPDWDASDFLFKEDYTIVSKPRAVIYRDRNDQKKIMRETGVHKFSDGTLNRILDKLDHMVKDFKLYKYNPGMATRIWSEDDQRRSKDFMEVIERRLKIQRIFRSLESFVGGRLRDVDYRLIQRTE</sequence>
<comment type="caution">
    <text evidence="1">The sequence shown here is derived from an EMBL/GenBank/DDBJ whole genome shotgun (WGS) entry which is preliminary data.</text>
</comment>
<reference evidence="1" key="1">
    <citation type="journal article" date="2022" name="Int. J. Mol. Sci.">
        <title>Draft Genome of Tanacetum Coccineum: Genomic Comparison of Closely Related Tanacetum-Family Plants.</title>
        <authorList>
            <person name="Yamashiro T."/>
            <person name="Shiraishi A."/>
            <person name="Nakayama K."/>
            <person name="Satake H."/>
        </authorList>
    </citation>
    <scope>NUCLEOTIDE SEQUENCE</scope>
</reference>
<keyword evidence="2" id="KW-1185">Reference proteome</keyword>
<proteinExistence type="predicted"/>
<evidence type="ECO:0000313" key="2">
    <source>
        <dbReference type="Proteomes" id="UP001151760"/>
    </source>
</evidence>
<reference evidence="1" key="2">
    <citation type="submission" date="2022-01" db="EMBL/GenBank/DDBJ databases">
        <authorList>
            <person name="Yamashiro T."/>
            <person name="Shiraishi A."/>
            <person name="Satake H."/>
            <person name="Nakayama K."/>
        </authorList>
    </citation>
    <scope>NUCLEOTIDE SEQUENCE</scope>
</reference>
<dbReference type="EMBL" id="BQNB010018380">
    <property type="protein sequence ID" value="GJT73762.1"/>
    <property type="molecule type" value="Genomic_DNA"/>
</dbReference>
<protein>
    <submittedName>
        <fullName evidence="1">Uncharacterized protein</fullName>
    </submittedName>
</protein>